<feature type="compositionally biased region" description="Low complexity" evidence="2">
    <location>
        <begin position="619"/>
        <end position="641"/>
    </location>
</feature>
<dbReference type="Gene3D" id="1.20.1270.60">
    <property type="entry name" value="Arfaptin homology (AH) domain/BAR domain"/>
    <property type="match status" value="1"/>
</dbReference>
<feature type="region of interest" description="Disordered" evidence="2">
    <location>
        <begin position="81"/>
        <end position="116"/>
    </location>
</feature>
<dbReference type="SUPFAM" id="SSF50729">
    <property type="entry name" value="PH domain-like"/>
    <property type="match status" value="1"/>
</dbReference>
<feature type="compositionally biased region" description="Polar residues" evidence="2">
    <location>
        <begin position="642"/>
        <end position="658"/>
    </location>
</feature>
<dbReference type="PANTHER" id="PTHR31941">
    <property type="entry name" value="CYTOSKELETAL SIGNALING PROTEIN SLM1"/>
    <property type="match status" value="1"/>
</dbReference>
<dbReference type="InterPro" id="IPR046868">
    <property type="entry name" value="BAR_4"/>
</dbReference>
<keyword evidence="5" id="KW-1185">Reference proteome</keyword>
<dbReference type="AlphaFoldDB" id="A0A9P8TNG0"/>
<dbReference type="Proteomes" id="UP000774326">
    <property type="component" value="Unassembled WGS sequence"/>
</dbReference>
<feature type="domain" description="PH" evidence="3">
    <location>
        <begin position="459"/>
        <end position="561"/>
    </location>
</feature>
<reference evidence="4" key="1">
    <citation type="journal article" date="2021" name="Open Biol.">
        <title>Shared evolutionary footprints suggest mitochondrial oxidative damage underlies multiple complex I losses in fungi.</title>
        <authorList>
            <person name="Schikora-Tamarit M.A."/>
            <person name="Marcet-Houben M."/>
            <person name="Nosek J."/>
            <person name="Gabaldon T."/>
        </authorList>
    </citation>
    <scope>NUCLEOTIDE SEQUENCE</scope>
    <source>
        <strain evidence="4">CBS2887</strain>
    </source>
</reference>
<dbReference type="Pfam" id="PF20400">
    <property type="entry name" value="BAR_4"/>
    <property type="match status" value="1"/>
</dbReference>
<dbReference type="SMART" id="SM00233">
    <property type="entry name" value="PH"/>
    <property type="match status" value="1"/>
</dbReference>
<organism evidence="4 5">
    <name type="scientific">Wickerhamomyces pijperi</name>
    <name type="common">Yeast</name>
    <name type="synonym">Pichia pijperi</name>
    <dbReference type="NCBI Taxonomy" id="599730"/>
    <lineage>
        <taxon>Eukaryota</taxon>
        <taxon>Fungi</taxon>
        <taxon>Dikarya</taxon>
        <taxon>Ascomycota</taxon>
        <taxon>Saccharomycotina</taxon>
        <taxon>Saccharomycetes</taxon>
        <taxon>Phaffomycetales</taxon>
        <taxon>Wickerhamomycetaceae</taxon>
        <taxon>Wickerhamomyces</taxon>
    </lineage>
</organism>
<gene>
    <name evidence="4" type="ORF">WICPIJ_003719</name>
</gene>
<keyword evidence="1" id="KW-0597">Phosphoprotein</keyword>
<reference evidence="4" key="2">
    <citation type="submission" date="2021-01" db="EMBL/GenBank/DDBJ databases">
        <authorList>
            <person name="Schikora-Tamarit M.A."/>
        </authorList>
    </citation>
    <scope>NUCLEOTIDE SEQUENCE</scope>
    <source>
        <strain evidence="4">CBS2887</strain>
    </source>
</reference>
<proteinExistence type="predicted"/>
<evidence type="ECO:0000256" key="2">
    <source>
        <dbReference type="SAM" id="MobiDB-lite"/>
    </source>
</evidence>
<name>A0A9P8TNG0_WICPI</name>
<comment type="caution">
    <text evidence="4">The sequence shown here is derived from an EMBL/GenBank/DDBJ whole genome shotgun (WGS) entry which is preliminary data.</text>
</comment>
<feature type="region of interest" description="Disordered" evidence="2">
    <location>
        <begin position="672"/>
        <end position="735"/>
    </location>
</feature>
<accession>A0A9P8TNG0</accession>
<evidence type="ECO:0000259" key="3">
    <source>
        <dbReference type="PROSITE" id="PS50003"/>
    </source>
</evidence>
<feature type="region of interest" description="Disordered" evidence="2">
    <location>
        <begin position="576"/>
        <end position="658"/>
    </location>
</feature>
<sequence>MSRNGTMTSSVSAQAFQQQQQNLQQLHNLEQNFNQNYGQSKSFTSTSDTRMIADVLNNNYDPNAIHSNSLNSANTANQQAFIQPQQPQQQQQQPQQQQQSIQQQQVTPQAQLQSGQFIPQHQSSFSRNVSSTETINYQSSAATTTGNYNTADFKNPLIISIPINANPTDILAGRFSAWRSIITSLVQYLSEIVSIQDEIVRQQVRLSHAVSFPIFSQNSKRQQPGSGGSSDKDLHEVYQQNFFLPQGTGSIHDLPNLLINYHSASAQLASKASKELNTMIIPRLEDLRRELLVKIKEIKSLSSDFKTKIAKELSQTKIEMSQYHRSVEEAKYSSQNILAKNDPYLTKIILDKQIRRQITEENYLHEAYINLQTSGKELEKVVVIEIQNALTTYAKLSGEQAQIVFDKLISTLDYGFLTKPPSVEWDQFIVKDKNFIDENLPKRDVRQLHYDRDNDPLTYEVRSSFLERRSKFLKSYSRGYYVLTPTFFHEFKSADRRKDLIPVLSLSIDEIELEDHSRRETNQYKFVLKKVGKLSSHKYIFRAESYDTMLAWYNDIKNLKGLSSPTSRGAYALKNHSSEKENANNHSNYDISRVSSNRSRSQQPIGSASIDDSFDEHVLNSSSNNINPNTTNNLLPPQQTNSNPAAVNRLSSGPGQYNQQDMHHIQQIQQQLSQSYQPSSGGQYLSSPSGAAQSRMSLDSTRSTTYKDSQVMDQLGNKVRGVDLNSSQSQANGRA</sequence>
<dbReference type="EMBL" id="JAEUBG010002058">
    <property type="protein sequence ID" value="KAH3685306.1"/>
    <property type="molecule type" value="Genomic_DNA"/>
</dbReference>
<feature type="compositionally biased region" description="Low complexity" evidence="2">
    <location>
        <begin position="592"/>
        <end position="601"/>
    </location>
</feature>
<dbReference type="InterPro" id="IPR027267">
    <property type="entry name" value="AH/BAR_dom_sf"/>
</dbReference>
<dbReference type="InterPro" id="IPR011993">
    <property type="entry name" value="PH-like_dom_sf"/>
</dbReference>
<dbReference type="FunFam" id="1.20.1270.60:FF:000078">
    <property type="entry name" value="Slm1p"/>
    <property type="match status" value="1"/>
</dbReference>
<evidence type="ECO:0000313" key="5">
    <source>
        <dbReference type="Proteomes" id="UP000774326"/>
    </source>
</evidence>
<dbReference type="Pfam" id="PF20399">
    <property type="entry name" value="PH_20"/>
    <property type="match status" value="1"/>
</dbReference>
<evidence type="ECO:0000313" key="4">
    <source>
        <dbReference type="EMBL" id="KAH3685306.1"/>
    </source>
</evidence>
<dbReference type="InterPro" id="IPR046869">
    <property type="entry name" value="SLM1/RGC1-like_PH"/>
</dbReference>
<feature type="compositionally biased region" description="Low complexity" evidence="2">
    <location>
        <begin position="672"/>
        <end position="689"/>
    </location>
</feature>
<feature type="compositionally biased region" description="Low complexity" evidence="2">
    <location>
        <begin position="81"/>
        <end position="113"/>
    </location>
</feature>
<dbReference type="InterPro" id="IPR001849">
    <property type="entry name" value="PH_domain"/>
</dbReference>
<feature type="compositionally biased region" description="Polar residues" evidence="2">
    <location>
        <begin position="724"/>
        <end position="735"/>
    </location>
</feature>
<dbReference type="OrthoDB" id="5598057at2759"/>
<dbReference type="PANTHER" id="PTHR31941:SF16">
    <property type="entry name" value="PHOSPHATIDYLINOSITOL 4,5-BISPHOSPHATE-BINDING PROTEIN SLM1-RELATED"/>
    <property type="match status" value="1"/>
</dbReference>
<feature type="compositionally biased region" description="Polar residues" evidence="2">
    <location>
        <begin position="690"/>
        <end position="712"/>
    </location>
</feature>
<evidence type="ECO:0000256" key="1">
    <source>
        <dbReference type="ARBA" id="ARBA00022553"/>
    </source>
</evidence>
<dbReference type="Gene3D" id="2.30.29.30">
    <property type="entry name" value="Pleckstrin-homology domain (PH domain)/Phosphotyrosine-binding domain (PTB)"/>
    <property type="match status" value="1"/>
</dbReference>
<protein>
    <recommendedName>
        <fullName evidence="3">PH domain-containing protein</fullName>
    </recommendedName>
</protein>
<dbReference type="PROSITE" id="PS50003">
    <property type="entry name" value="PH_DOMAIN"/>
    <property type="match status" value="1"/>
</dbReference>